<dbReference type="GO" id="GO:0032259">
    <property type="term" value="P:methylation"/>
    <property type="evidence" value="ECO:0007669"/>
    <property type="project" value="UniProtKB-KW"/>
</dbReference>
<dbReference type="NCBIfam" id="TIGR01444">
    <property type="entry name" value="fkbM_fam"/>
    <property type="match status" value="1"/>
</dbReference>
<dbReference type="RefSeq" id="WP_004476525.1">
    <property type="nucleotide sequence ID" value="NZ_AHON02000027.1"/>
</dbReference>
<dbReference type="Proteomes" id="UP000006329">
    <property type="component" value="Unassembled WGS sequence"/>
</dbReference>
<keyword evidence="2" id="KW-0489">Methyltransferase</keyword>
<organism evidence="2 3">
    <name type="scientific">Leptospira santarosai str. MOR084</name>
    <dbReference type="NCBI Taxonomy" id="1049984"/>
    <lineage>
        <taxon>Bacteria</taxon>
        <taxon>Pseudomonadati</taxon>
        <taxon>Spirochaetota</taxon>
        <taxon>Spirochaetia</taxon>
        <taxon>Leptospirales</taxon>
        <taxon>Leptospiraceae</taxon>
        <taxon>Leptospira</taxon>
    </lineage>
</organism>
<feature type="domain" description="Methyltransferase FkbM" evidence="1">
    <location>
        <begin position="88"/>
        <end position="253"/>
    </location>
</feature>
<dbReference type="PANTHER" id="PTHR34203:SF15">
    <property type="entry name" value="SLL1173 PROTEIN"/>
    <property type="match status" value="1"/>
</dbReference>
<dbReference type="InterPro" id="IPR029063">
    <property type="entry name" value="SAM-dependent_MTases_sf"/>
</dbReference>
<evidence type="ECO:0000259" key="1">
    <source>
        <dbReference type="Pfam" id="PF05050"/>
    </source>
</evidence>
<accession>A0A0E2BIQ9</accession>
<reference evidence="2" key="1">
    <citation type="submission" date="2012-10" db="EMBL/GenBank/DDBJ databases">
        <authorList>
            <person name="Harkins D.M."/>
            <person name="Durkin A.S."/>
            <person name="Brinkac L.M."/>
            <person name="Haft D.H."/>
            <person name="Selengut J.D."/>
            <person name="Sanka R."/>
            <person name="DePew J."/>
            <person name="Purushe J."/>
            <person name="Matthias M.A."/>
            <person name="Vinetz J.M."/>
            <person name="Sutton G.G."/>
            <person name="Nierman W.C."/>
            <person name="Fouts D.E."/>
        </authorList>
    </citation>
    <scope>NUCLEOTIDE SEQUENCE [LARGE SCALE GENOMIC DNA]</scope>
    <source>
        <strain evidence="2">MOR084</strain>
    </source>
</reference>
<dbReference type="SUPFAM" id="SSF53335">
    <property type="entry name" value="S-adenosyl-L-methionine-dependent methyltransferases"/>
    <property type="match status" value="1"/>
</dbReference>
<dbReference type="PANTHER" id="PTHR34203">
    <property type="entry name" value="METHYLTRANSFERASE, FKBM FAMILY PROTEIN"/>
    <property type="match status" value="1"/>
</dbReference>
<keyword evidence="3" id="KW-1185">Reference proteome</keyword>
<comment type="caution">
    <text evidence="2">The sequence shown here is derived from an EMBL/GenBank/DDBJ whole genome shotgun (WGS) entry which is preliminary data.</text>
</comment>
<proteinExistence type="predicted"/>
<dbReference type="InterPro" id="IPR052514">
    <property type="entry name" value="SAM-dependent_MTase"/>
</dbReference>
<name>A0A0E2BIQ9_9LEPT</name>
<sequence length="280" mass="32190">MRKIVKNYITKIASFIIFLLRKTSIGRFILEVTIHNLMNHVIEVDHKGKMFFTAPNDLNRFRVMTFSVKEPDTLEWIDQIAENSVFWDIGANVGLYSIYAAKQRNAKVFSFEPSVFNLELLARNVFLNQLSNQVVIIPLPLSDQLSINKLQMTNTEWGGALSSFGSEFGHDGKPIHKVFEYSLIGLSLEDAVQRLNLPKPDYIKMDVDGIEHIILKGGKNVLKNLKEILLEINEDFTEQFDTSCLILEKMGFVLRNRQSSTVSHSDDSFQNTYNQIWIRK</sequence>
<dbReference type="GO" id="GO:0008168">
    <property type="term" value="F:methyltransferase activity"/>
    <property type="evidence" value="ECO:0007669"/>
    <property type="project" value="UniProtKB-KW"/>
</dbReference>
<evidence type="ECO:0000313" key="3">
    <source>
        <dbReference type="Proteomes" id="UP000006329"/>
    </source>
</evidence>
<dbReference type="EMBL" id="AHON02000027">
    <property type="protein sequence ID" value="EKO34816.1"/>
    <property type="molecule type" value="Genomic_DNA"/>
</dbReference>
<dbReference type="InterPro" id="IPR006342">
    <property type="entry name" value="FkbM_mtfrase"/>
</dbReference>
<gene>
    <name evidence="2" type="ORF">LEP1GSC179_1561</name>
</gene>
<keyword evidence="2" id="KW-0808">Transferase</keyword>
<dbReference type="Pfam" id="PF05050">
    <property type="entry name" value="Methyltransf_21"/>
    <property type="match status" value="1"/>
</dbReference>
<evidence type="ECO:0000313" key="2">
    <source>
        <dbReference type="EMBL" id="EKO34816.1"/>
    </source>
</evidence>
<dbReference type="Gene3D" id="3.40.50.150">
    <property type="entry name" value="Vaccinia Virus protein VP39"/>
    <property type="match status" value="1"/>
</dbReference>
<protein>
    <submittedName>
        <fullName evidence="2">Methyltransferase FkbM domain protein</fullName>
    </submittedName>
</protein>
<dbReference type="AlphaFoldDB" id="A0A0E2BIQ9"/>